<accession>A0A8J1TTC2</accession>
<protein>
    <submittedName>
        <fullName evidence="2">Uncharacterized protein</fullName>
    </submittedName>
</protein>
<evidence type="ECO:0000313" key="3">
    <source>
        <dbReference type="Proteomes" id="UP000749559"/>
    </source>
</evidence>
<dbReference type="InterPro" id="IPR046903">
    <property type="entry name" value="Mab-21-like_nuc_Trfase"/>
</dbReference>
<keyword evidence="3" id="KW-1185">Reference proteome</keyword>
<dbReference type="PANTHER" id="PTHR10656:SF78">
    <property type="entry name" value="CYCLIC GMP-AMP SYNTHASE-LIKE"/>
    <property type="match status" value="1"/>
</dbReference>
<dbReference type="Gene3D" id="3.30.460.90">
    <property type="match status" value="1"/>
</dbReference>
<dbReference type="PANTHER" id="PTHR10656">
    <property type="entry name" value="CELL FATE DETERMINING PROTEIN MAB21-RELATED"/>
    <property type="match status" value="1"/>
</dbReference>
<feature type="compositionally biased region" description="Acidic residues" evidence="1">
    <location>
        <begin position="539"/>
        <end position="565"/>
    </location>
</feature>
<dbReference type="OrthoDB" id="6160741at2759"/>
<dbReference type="EMBL" id="CAIIXF020000007">
    <property type="protein sequence ID" value="CAH1789881.1"/>
    <property type="molecule type" value="Genomic_DNA"/>
</dbReference>
<proteinExistence type="predicted"/>
<organism evidence="2 3">
    <name type="scientific">Owenia fusiformis</name>
    <name type="common">Polychaete worm</name>
    <dbReference type="NCBI Taxonomy" id="6347"/>
    <lineage>
        <taxon>Eukaryota</taxon>
        <taxon>Metazoa</taxon>
        <taxon>Spiralia</taxon>
        <taxon>Lophotrochozoa</taxon>
        <taxon>Annelida</taxon>
        <taxon>Polychaeta</taxon>
        <taxon>Sedentaria</taxon>
        <taxon>Canalipalpata</taxon>
        <taxon>Sabellida</taxon>
        <taxon>Oweniida</taxon>
        <taxon>Oweniidae</taxon>
        <taxon>Owenia</taxon>
    </lineage>
</organism>
<reference evidence="2" key="1">
    <citation type="submission" date="2022-03" db="EMBL/GenBank/DDBJ databases">
        <authorList>
            <person name="Martin C."/>
        </authorList>
    </citation>
    <scope>NUCLEOTIDE SEQUENCE</scope>
</reference>
<dbReference type="Proteomes" id="UP000749559">
    <property type="component" value="Unassembled WGS sequence"/>
</dbReference>
<evidence type="ECO:0000313" key="2">
    <source>
        <dbReference type="EMBL" id="CAH1789881.1"/>
    </source>
</evidence>
<comment type="caution">
    <text evidence="2">The sequence shown here is derived from an EMBL/GenBank/DDBJ whole genome shotgun (WGS) entry which is preliminary data.</text>
</comment>
<sequence>MNVVHVVKDSIEREVKPTKMDRELEGQLRMQKLIGMLHKEASINCKGDLEKLDVQQRFMEENIENVIASIKEFDPWFEIEERVNTGSYYDGTKILEADEFDYMGILKNSPMFTVVEGCKPGLAHVKINNHSLLSHVKSLPCPNADFDFKGSELKSAPYAEGYQSYSDAEYTVPVLSEKGYLSAKFMHRYFNSMSKRSMMLKHNKFKKLGIPPWKGDGKNPVVDKVFGPGAMYDKRVQYVSRPGASGPNVETMITGPLCPASVDITLAITIDPIKINKERYGHLKHSEDASVVIARPTGERGEFPCPSCWTMSFGKAEKRKIRNMAVQHKQIHMILKYLATEKMVGIANNSYVIKTLISDHLRECQLNGTEYAPKCFLDILEVIRNLVTLKLDHLDGEDPTDRTKPDDILAVSLMMGVSKAYFLDKENMPGYKERDIELYQRLLEMCLDLIKSIGLKGSDLVEKAQNKEPEDRILHMLRKDPTQRGMHELKSILARCPDPILIYGAYHNWIVKEPSLPSMHIAEINVLGKKTYRAQVTIEEDNFDTSSDEDEDDSDNSGDDDEEEFDKGSIDSWDIPMRSYFELGLDDCFSLIEEFYTHREKLDALIAFFEKLASTKGKRLFRKLTEDPEVELEMSRSVMQYLLENEFSRFSRWEYHEGNKRQPLFPKYKESLRRFIDNLKSRSK</sequence>
<gene>
    <name evidence="2" type="ORF">OFUS_LOCUS15166</name>
</gene>
<feature type="region of interest" description="Disordered" evidence="1">
    <location>
        <begin position="539"/>
        <end position="569"/>
    </location>
</feature>
<dbReference type="AlphaFoldDB" id="A0A8J1TTC2"/>
<name>A0A8J1TTC2_OWEFU</name>
<dbReference type="Pfam" id="PF03281">
    <property type="entry name" value="Mab-21"/>
    <property type="match status" value="1"/>
</dbReference>
<evidence type="ECO:0000256" key="1">
    <source>
        <dbReference type="SAM" id="MobiDB-lite"/>
    </source>
</evidence>